<dbReference type="InterPro" id="IPR036861">
    <property type="entry name" value="Endochitinase-like_sf"/>
</dbReference>
<dbReference type="InterPro" id="IPR029070">
    <property type="entry name" value="Chitinase_insertion_sf"/>
</dbReference>
<comment type="catalytic activity">
    <reaction evidence="1">
        <text>Random endo-hydrolysis of N-acetyl-beta-D-glucosaminide (1-&gt;4)-beta-linkages in chitin and chitodextrins.</text>
        <dbReference type="EC" id="3.2.1.14"/>
    </reaction>
</comment>
<dbReference type="SMART" id="SM00270">
    <property type="entry name" value="ChtBD1"/>
    <property type="match status" value="1"/>
</dbReference>
<keyword evidence="8" id="KW-0119">Carbohydrate metabolism</keyword>
<dbReference type="CDD" id="cd02878">
    <property type="entry name" value="GH18_zymocin_alpha"/>
    <property type="match status" value="1"/>
</dbReference>
<name>A0A1Y2LIH4_EPING</name>
<dbReference type="AlphaFoldDB" id="A0A1Y2LIH4"/>
<evidence type="ECO:0000259" key="13">
    <source>
        <dbReference type="PROSITE" id="PS51910"/>
    </source>
</evidence>
<dbReference type="EMBL" id="KZ107861">
    <property type="protein sequence ID" value="OSS43774.1"/>
    <property type="molecule type" value="Genomic_DNA"/>
</dbReference>
<keyword evidence="5 11" id="KW-0378">Hydrolase</keyword>
<feature type="compositionally biased region" description="Basic and acidic residues" evidence="12">
    <location>
        <begin position="1093"/>
        <end position="1103"/>
    </location>
</feature>
<reference evidence="14 15" key="1">
    <citation type="journal article" date="2017" name="Genome Announc.">
        <title>Genome sequence of the saprophytic ascomycete Epicoccum nigrum ICMP 19927 strain isolated from New Zealand.</title>
        <authorList>
            <person name="Fokin M."/>
            <person name="Fleetwood D."/>
            <person name="Weir B.S."/>
            <person name="Villas-Boas S.G."/>
        </authorList>
    </citation>
    <scope>NUCLEOTIDE SEQUENCE [LARGE SCALE GENOMIC DNA]</scope>
    <source>
        <strain evidence="14 15">ICMP 19927</strain>
    </source>
</reference>
<dbReference type="InterPro" id="IPR001223">
    <property type="entry name" value="Glyco_hydro18_cat"/>
</dbReference>
<dbReference type="PANTHER" id="PTHR47700:SF2">
    <property type="entry name" value="CHITINASE"/>
    <property type="match status" value="1"/>
</dbReference>
<dbReference type="Pfam" id="PF00704">
    <property type="entry name" value="Glyco_hydro_18"/>
    <property type="match status" value="1"/>
</dbReference>
<dbReference type="Pfam" id="PF00187">
    <property type="entry name" value="Chitin_bind_1"/>
    <property type="match status" value="1"/>
</dbReference>
<evidence type="ECO:0000256" key="2">
    <source>
        <dbReference type="ARBA" id="ARBA00008682"/>
    </source>
</evidence>
<feature type="compositionally biased region" description="Low complexity" evidence="12">
    <location>
        <begin position="792"/>
        <end position="802"/>
    </location>
</feature>
<dbReference type="GO" id="GO:0006032">
    <property type="term" value="P:chitin catabolic process"/>
    <property type="evidence" value="ECO:0007669"/>
    <property type="project" value="UniProtKB-KW"/>
</dbReference>
<dbReference type="SUPFAM" id="SSF51445">
    <property type="entry name" value="(Trans)glycosidases"/>
    <property type="match status" value="1"/>
</dbReference>
<dbReference type="OMA" id="ECGPLVP"/>
<evidence type="ECO:0000256" key="7">
    <source>
        <dbReference type="ARBA" id="ARBA00023026"/>
    </source>
</evidence>
<dbReference type="Gene3D" id="3.10.50.10">
    <property type="match status" value="1"/>
</dbReference>
<dbReference type="STRING" id="105696.A0A1Y2LIH4"/>
<evidence type="ECO:0000313" key="15">
    <source>
        <dbReference type="Proteomes" id="UP000193240"/>
    </source>
</evidence>
<dbReference type="CDD" id="cd00035">
    <property type="entry name" value="ChtBD1"/>
    <property type="match status" value="1"/>
</dbReference>
<sequence>MLIGYNMCVSDGTPPLPPPQQGAECGPLVPGTKKPTDKSVSLASLNPCPLKACCSNWGFCGVFPAHCDVHAPEGGGPGTKLKDFQNTCVANCGNDIKQNSDPPAKFQRIGYYESYNFGRECLHLKAKNANTDGSYTHMHWAFGDIDPNTWKPVINDSAKQWEDFKKLPNMKRILSLGGWAYSTEPATYNIIRQAIIDNRDAFAANLAEFVQDEGIDGIDIDWEYPGAPDITVDGQPIGKTTDGLNYLKFLIVLKKALGKDKSVSIAAPASYWYLKAFPIDRIAASIDYIVYMTYDLHGQWDYGNPNAYDMCPSGKCIRSHVNLTETMNSLAMITKAGVANNKIFVGEASYGRSFHMAKDGCWGPTCDFTGTRTQSDAAPGRCTKTGGYLAYAEIGELLMNAQGVRMFYDQKSNSDIVIYNGDYISYMTEETKNTRRVEWAKRNFAGSIDWAVDLQGFTNDEYDEASLERPKGDVGCVWGDDLSLDSGSLCAFSCMYGFCPESLCECISEGVMKTLPPKQTGIDVTAYDESNVDLTRLCKWACQYGYCPDDICIKTIQEIDDGIVEVGDEEGMMNRTETVLQNQARCMIYKDGSNQKHELEACKKVCKDKIDAAQEEGRTTNYGCMGFWPGQKTIPWYQAPGGPAMTPGRCLCDNWVLNELADTVLEALPMIAQVGCYIIMNSIKLLLDIGAQFIPGVGKALDAGLDMATTAAQMAAYLYPEEEDPEGAFSWWLSPCGGTDLVSEDIKKVFGILSQVADGLSSFAAPKNLKKGSGKKGDDGNPNDQSTPRSLNTNNNNNNNNNNGGGSKPNSRKCKFQGTQTRRLGQAINTMRLINCNKKEETETVEYIVKTMVYDAQAKGLLLRRECKADYPQACHHYSAAIRENPSWETLTCPPAAATAARPRKIGRKNSPQATKAWYDEHKGAEWKDKSGLKYQNWKGDSCQADEFPPFYLIDNTHPSWIYADKAPAAGQPYLGQLIRYMTPQNNGGAAQNLWRGLCFTPALKELSDTEFIDKVKAAPNKRIKKSNLAVTTQASITVPYRPEFTIDTWSHTPLKDDGLWENDCWPESKTPQDPGFALLSYDPWYTKNNRKPLWDYTKKYDPKGNPPNGD</sequence>
<evidence type="ECO:0000256" key="9">
    <source>
        <dbReference type="ARBA" id="ARBA00023295"/>
    </source>
</evidence>
<evidence type="ECO:0000256" key="12">
    <source>
        <dbReference type="SAM" id="MobiDB-lite"/>
    </source>
</evidence>
<dbReference type="PROSITE" id="PS51910">
    <property type="entry name" value="GH18_2"/>
    <property type="match status" value="1"/>
</dbReference>
<evidence type="ECO:0000256" key="4">
    <source>
        <dbReference type="ARBA" id="ARBA00022669"/>
    </source>
</evidence>
<dbReference type="InterPro" id="IPR053214">
    <property type="entry name" value="LysM12-like"/>
</dbReference>
<feature type="region of interest" description="Disordered" evidence="12">
    <location>
        <begin position="767"/>
        <end position="821"/>
    </location>
</feature>
<evidence type="ECO:0000256" key="8">
    <source>
        <dbReference type="ARBA" id="ARBA00023277"/>
    </source>
</evidence>
<keyword evidence="15" id="KW-1185">Reference proteome</keyword>
<dbReference type="SUPFAM" id="SSF57016">
    <property type="entry name" value="Plant lectins/antimicrobial peptides"/>
    <property type="match status" value="1"/>
</dbReference>
<evidence type="ECO:0000256" key="10">
    <source>
        <dbReference type="ARBA" id="ARBA00023326"/>
    </source>
</evidence>
<proteinExistence type="inferred from homology"/>
<keyword evidence="9 11" id="KW-0326">Glycosidase</keyword>
<dbReference type="SMART" id="SM00636">
    <property type="entry name" value="Glyco_18"/>
    <property type="match status" value="1"/>
</dbReference>
<dbReference type="InParanoid" id="A0A1Y2LIH4"/>
<dbReference type="Proteomes" id="UP000193240">
    <property type="component" value="Unassembled WGS sequence"/>
</dbReference>
<gene>
    <name evidence="14" type="ORF">B5807_11695</name>
</gene>
<protein>
    <recommendedName>
        <fullName evidence="3">chitinase</fullName>
        <ecNumber evidence="3">3.2.1.14</ecNumber>
    </recommendedName>
</protein>
<dbReference type="InterPro" id="IPR001002">
    <property type="entry name" value="Chitin-bd_1"/>
</dbReference>
<dbReference type="InterPro" id="IPR001579">
    <property type="entry name" value="Glyco_hydro_18_chit_AS"/>
</dbReference>
<evidence type="ECO:0000256" key="5">
    <source>
        <dbReference type="ARBA" id="ARBA00022801"/>
    </source>
</evidence>
<evidence type="ECO:0000313" key="14">
    <source>
        <dbReference type="EMBL" id="OSS43774.1"/>
    </source>
</evidence>
<dbReference type="InterPro" id="IPR017853">
    <property type="entry name" value="GH"/>
</dbReference>
<dbReference type="PANTHER" id="PTHR47700">
    <property type="entry name" value="V CHITINASE, PUTATIVE (AFU_ORTHOLOGUE AFUA_6G13720)-RELATED"/>
    <property type="match status" value="1"/>
</dbReference>
<dbReference type="GO" id="GO:0000272">
    <property type="term" value="P:polysaccharide catabolic process"/>
    <property type="evidence" value="ECO:0007669"/>
    <property type="project" value="UniProtKB-KW"/>
</dbReference>
<dbReference type="GO" id="GO:0008061">
    <property type="term" value="F:chitin binding"/>
    <property type="evidence" value="ECO:0007669"/>
    <property type="project" value="UniProtKB-KW"/>
</dbReference>
<dbReference type="GO" id="GO:0008843">
    <property type="term" value="F:endochitinase activity"/>
    <property type="evidence" value="ECO:0007669"/>
    <property type="project" value="UniProtKB-EC"/>
</dbReference>
<evidence type="ECO:0000256" key="1">
    <source>
        <dbReference type="ARBA" id="ARBA00000822"/>
    </source>
</evidence>
<keyword evidence="6" id="KW-0146">Chitin degradation</keyword>
<dbReference type="InterPro" id="IPR011583">
    <property type="entry name" value="Chitinase_II/V-like_cat"/>
</dbReference>
<keyword evidence="10" id="KW-0624">Polysaccharide degradation</keyword>
<comment type="similarity">
    <text evidence="2">Belongs to the glycosyl hydrolase 18 family. Chitinase class V subfamily.</text>
</comment>
<evidence type="ECO:0000256" key="3">
    <source>
        <dbReference type="ARBA" id="ARBA00012729"/>
    </source>
</evidence>
<dbReference type="EC" id="3.2.1.14" evidence="3"/>
<feature type="domain" description="GH18" evidence="13">
    <location>
        <begin position="106"/>
        <end position="477"/>
    </location>
</feature>
<keyword evidence="7" id="KW-0843">Virulence</keyword>
<dbReference type="Gene3D" id="3.20.20.80">
    <property type="entry name" value="Glycosidases"/>
    <property type="match status" value="1"/>
</dbReference>
<feature type="region of interest" description="Disordered" evidence="12">
    <location>
        <begin position="1087"/>
        <end position="1111"/>
    </location>
</feature>
<keyword evidence="4" id="KW-0147">Chitin-binding</keyword>
<dbReference type="SUPFAM" id="SSF54556">
    <property type="entry name" value="Chitinase insertion domain"/>
    <property type="match status" value="1"/>
</dbReference>
<accession>A0A1Y2LIH4</accession>
<organism evidence="14 15">
    <name type="scientific">Epicoccum nigrum</name>
    <name type="common">Soil fungus</name>
    <name type="synonym">Epicoccum purpurascens</name>
    <dbReference type="NCBI Taxonomy" id="105696"/>
    <lineage>
        <taxon>Eukaryota</taxon>
        <taxon>Fungi</taxon>
        <taxon>Dikarya</taxon>
        <taxon>Ascomycota</taxon>
        <taxon>Pezizomycotina</taxon>
        <taxon>Dothideomycetes</taxon>
        <taxon>Pleosporomycetidae</taxon>
        <taxon>Pleosporales</taxon>
        <taxon>Pleosporineae</taxon>
        <taxon>Didymellaceae</taxon>
        <taxon>Epicoccum</taxon>
    </lineage>
</organism>
<evidence type="ECO:0000256" key="6">
    <source>
        <dbReference type="ARBA" id="ARBA00023024"/>
    </source>
</evidence>
<dbReference type="Gene3D" id="3.30.60.10">
    <property type="entry name" value="Endochitinase-like"/>
    <property type="match status" value="1"/>
</dbReference>
<evidence type="ECO:0000256" key="11">
    <source>
        <dbReference type="RuleBase" id="RU000489"/>
    </source>
</evidence>
<dbReference type="PROSITE" id="PS01095">
    <property type="entry name" value="GH18_1"/>
    <property type="match status" value="1"/>
</dbReference>